<reference evidence="2" key="2">
    <citation type="journal article" date="2015" name="Data Brief">
        <title>Shoot transcriptome of the giant reed, Arundo donax.</title>
        <authorList>
            <person name="Barrero R.A."/>
            <person name="Guerrero F.D."/>
            <person name="Moolhuijzen P."/>
            <person name="Goolsby J.A."/>
            <person name="Tidwell J."/>
            <person name="Bellgard S.E."/>
            <person name="Bellgard M.I."/>
        </authorList>
    </citation>
    <scope>NUCLEOTIDE SEQUENCE</scope>
    <source>
        <tissue evidence="2">Shoot tissue taken approximately 20 cm above the soil surface</tissue>
    </source>
</reference>
<proteinExistence type="predicted"/>
<dbReference type="AlphaFoldDB" id="A0A0A9AZ41"/>
<dbReference type="EMBL" id="GBRH01243730">
    <property type="protein sequence ID" value="JAD54165.1"/>
    <property type="molecule type" value="Transcribed_RNA"/>
</dbReference>
<feature type="region of interest" description="Disordered" evidence="1">
    <location>
        <begin position="1"/>
        <end position="29"/>
    </location>
</feature>
<evidence type="ECO:0000256" key="1">
    <source>
        <dbReference type="SAM" id="MobiDB-lite"/>
    </source>
</evidence>
<protein>
    <submittedName>
        <fullName evidence="2">Uncharacterized protein</fullName>
    </submittedName>
</protein>
<evidence type="ECO:0000313" key="2">
    <source>
        <dbReference type="EMBL" id="JAD54165.1"/>
    </source>
</evidence>
<accession>A0A0A9AZ41</accession>
<sequence length="29" mass="3400">MAPKKRRGRTMARQGSRRGKRARRCGQGW</sequence>
<reference evidence="2" key="1">
    <citation type="submission" date="2014-09" db="EMBL/GenBank/DDBJ databases">
        <authorList>
            <person name="Magalhaes I.L.F."/>
            <person name="Oliveira U."/>
            <person name="Santos F.R."/>
            <person name="Vidigal T.H.D.A."/>
            <person name="Brescovit A.D."/>
            <person name="Santos A.J."/>
        </authorList>
    </citation>
    <scope>NUCLEOTIDE SEQUENCE</scope>
    <source>
        <tissue evidence="2">Shoot tissue taken approximately 20 cm above the soil surface</tissue>
    </source>
</reference>
<organism evidence="2">
    <name type="scientific">Arundo donax</name>
    <name type="common">Giant reed</name>
    <name type="synonym">Donax arundinaceus</name>
    <dbReference type="NCBI Taxonomy" id="35708"/>
    <lineage>
        <taxon>Eukaryota</taxon>
        <taxon>Viridiplantae</taxon>
        <taxon>Streptophyta</taxon>
        <taxon>Embryophyta</taxon>
        <taxon>Tracheophyta</taxon>
        <taxon>Spermatophyta</taxon>
        <taxon>Magnoliopsida</taxon>
        <taxon>Liliopsida</taxon>
        <taxon>Poales</taxon>
        <taxon>Poaceae</taxon>
        <taxon>PACMAD clade</taxon>
        <taxon>Arundinoideae</taxon>
        <taxon>Arundineae</taxon>
        <taxon>Arundo</taxon>
    </lineage>
</organism>
<name>A0A0A9AZ41_ARUDO</name>